<feature type="compositionally biased region" description="Pro residues" evidence="1">
    <location>
        <begin position="35"/>
        <end position="44"/>
    </location>
</feature>
<dbReference type="RefSeq" id="WP_015804150.1">
    <property type="nucleotide sequence ID" value="NC_013093.1"/>
</dbReference>
<evidence type="ECO:0000313" key="2">
    <source>
        <dbReference type="EMBL" id="ACU39265.1"/>
    </source>
</evidence>
<dbReference type="Pfam" id="PF20062">
    <property type="entry name" value="DUF6461"/>
    <property type="match status" value="1"/>
</dbReference>
<dbReference type="eggNOG" id="ENOG502Z8X4">
    <property type="taxonomic scope" value="Bacteria"/>
</dbReference>
<sequence>MGEIDALATTIAADVARLRPLIPTGPAATLGRLRPGPPRDPTPFPRSRAAEAMDREELWTTAEQALTALAPTVDTLTTTAPVPEVLQPPAAFGVLVVSGRGKAYESLTFLEAAHRGATDAVADLVESLAAHPALADALTGPGTGDEETISAHHGAAHLALGVAVASALLRTLRPRPEHPAVVCAGVAAAALLIPTRPEPNGYAEAVLEAHRAEYPEQLNASSCPDITRHRFTLAEHPLPDAADPDFSANGLVTEIDGGIAIRTGVAGGRVRLDFRAVRAPAAPSFHLDETVEISWTAPRGGATVNGEPLPDPMNPPAWQASYAPRTTETPPWPGDYRALVEASSRDGDETERYSITVWPAPRAPQVVHKRTDRLGHRLRGEPEPDRPTPPWAHHRWVEDSDLAQASTITVVTGTTREHLLTALGSSSPPVGPAEWEHVRSETDYRVLIPWIAFAEVADGVFALWEDNGHQCADPSLLARLSGHGRAASMFWTSGAVTTLSFAERGRALISFEPFSVPDGCPDEVRALLDGLDVTDHRHREAKGLTAVERFTGHGYSPADHAAVLATAAFHRVGE</sequence>
<feature type="region of interest" description="Disordered" evidence="1">
    <location>
        <begin position="26"/>
        <end position="46"/>
    </location>
</feature>
<gene>
    <name evidence="2" type="ordered locus">Amir_5446</name>
</gene>
<accession>C6WA76</accession>
<dbReference type="HOGENOM" id="CLU_023725_0_0_11"/>
<keyword evidence="3" id="KW-1185">Reference proteome</keyword>
<dbReference type="AlphaFoldDB" id="C6WA76"/>
<evidence type="ECO:0000313" key="3">
    <source>
        <dbReference type="Proteomes" id="UP000002213"/>
    </source>
</evidence>
<protein>
    <submittedName>
        <fullName evidence="2">Uncharacterized protein</fullName>
    </submittedName>
</protein>
<dbReference type="EMBL" id="CP001630">
    <property type="protein sequence ID" value="ACU39265.1"/>
    <property type="molecule type" value="Genomic_DNA"/>
</dbReference>
<dbReference type="InterPro" id="IPR045592">
    <property type="entry name" value="DUF6461"/>
</dbReference>
<dbReference type="Proteomes" id="UP000002213">
    <property type="component" value="Chromosome"/>
</dbReference>
<dbReference type="STRING" id="446462.Amir_5446"/>
<name>C6WA76_ACTMD</name>
<proteinExistence type="predicted"/>
<dbReference type="KEGG" id="ami:Amir_5446"/>
<dbReference type="OrthoDB" id="4485313at2"/>
<reference evidence="2 3" key="1">
    <citation type="journal article" date="2009" name="Stand. Genomic Sci.">
        <title>Complete genome sequence of Actinosynnema mirum type strain (101).</title>
        <authorList>
            <person name="Land M."/>
            <person name="Lapidus A."/>
            <person name="Mayilraj S."/>
            <person name="Chen F."/>
            <person name="Copeland A."/>
            <person name="Del Rio T.G."/>
            <person name="Nolan M."/>
            <person name="Lucas S."/>
            <person name="Tice H."/>
            <person name="Cheng J.F."/>
            <person name="Chertkov O."/>
            <person name="Bruce D."/>
            <person name="Goodwin L."/>
            <person name="Pitluck S."/>
            <person name="Rohde M."/>
            <person name="Goker M."/>
            <person name="Pati A."/>
            <person name="Ivanova N."/>
            <person name="Mavromatis K."/>
            <person name="Chen A."/>
            <person name="Palaniappan K."/>
            <person name="Hauser L."/>
            <person name="Chang Y.J."/>
            <person name="Jeffries C.C."/>
            <person name="Brettin T."/>
            <person name="Detter J.C."/>
            <person name="Han C."/>
            <person name="Chain P."/>
            <person name="Tindall B.J."/>
            <person name="Bristow J."/>
            <person name="Eisen J.A."/>
            <person name="Markowitz V."/>
            <person name="Hugenholtz P."/>
            <person name="Kyrpides N.C."/>
            <person name="Klenk H.P."/>
        </authorList>
    </citation>
    <scope>NUCLEOTIDE SEQUENCE [LARGE SCALE GENOMIC DNA]</scope>
    <source>
        <strain evidence="3">ATCC 29888 / DSM 43827 / JCM 3225 / NBRC 14064 / NCIMB 13271 / NRRL B-12336 / IMRU 3971 / 101</strain>
    </source>
</reference>
<evidence type="ECO:0000256" key="1">
    <source>
        <dbReference type="SAM" id="MobiDB-lite"/>
    </source>
</evidence>
<organism evidence="2 3">
    <name type="scientific">Actinosynnema mirum (strain ATCC 29888 / DSM 43827 / JCM 3225 / NBRC 14064 / NCIMB 13271 / NRRL B-12336 / IMRU 3971 / 101)</name>
    <dbReference type="NCBI Taxonomy" id="446462"/>
    <lineage>
        <taxon>Bacteria</taxon>
        <taxon>Bacillati</taxon>
        <taxon>Actinomycetota</taxon>
        <taxon>Actinomycetes</taxon>
        <taxon>Pseudonocardiales</taxon>
        <taxon>Pseudonocardiaceae</taxon>
        <taxon>Actinosynnema</taxon>
    </lineage>
</organism>